<name>A0A1J1J141_9DIPT</name>
<reference evidence="1 2" key="1">
    <citation type="submission" date="2015-04" db="EMBL/GenBank/DDBJ databases">
        <authorList>
            <person name="Syromyatnikov M.Y."/>
            <person name="Popov V.N."/>
        </authorList>
    </citation>
    <scope>NUCLEOTIDE SEQUENCE [LARGE SCALE GENOMIC DNA]</scope>
</reference>
<evidence type="ECO:0000313" key="2">
    <source>
        <dbReference type="Proteomes" id="UP000183832"/>
    </source>
</evidence>
<organism evidence="1 2">
    <name type="scientific">Clunio marinus</name>
    <dbReference type="NCBI Taxonomy" id="568069"/>
    <lineage>
        <taxon>Eukaryota</taxon>
        <taxon>Metazoa</taxon>
        <taxon>Ecdysozoa</taxon>
        <taxon>Arthropoda</taxon>
        <taxon>Hexapoda</taxon>
        <taxon>Insecta</taxon>
        <taxon>Pterygota</taxon>
        <taxon>Neoptera</taxon>
        <taxon>Endopterygota</taxon>
        <taxon>Diptera</taxon>
        <taxon>Nematocera</taxon>
        <taxon>Chironomoidea</taxon>
        <taxon>Chironomidae</taxon>
        <taxon>Clunio</taxon>
    </lineage>
</organism>
<sequence length="118" mass="14174">MDVWNIEMFKIEQNMLQFKDLLVYRIKDFIKFITTVGAFPDRFPIEYSKCLKAFFIPSARTSFYALEAPKEQSFECKWNPTTYQPPTLDVMGKWEMRDNYGTRDYFTKDEIRSEYTNG</sequence>
<gene>
    <name evidence="1" type="ORF">CLUMA_CG018536</name>
</gene>
<keyword evidence="2" id="KW-1185">Reference proteome</keyword>
<protein>
    <submittedName>
        <fullName evidence="1">CLUMA_CG018536, isoform A</fullName>
    </submittedName>
</protein>
<dbReference type="AlphaFoldDB" id="A0A1J1J141"/>
<accession>A0A1J1J141</accession>
<dbReference type="Proteomes" id="UP000183832">
    <property type="component" value="Unassembled WGS sequence"/>
</dbReference>
<dbReference type="EMBL" id="CVRI01000064">
    <property type="protein sequence ID" value="CRL05492.1"/>
    <property type="molecule type" value="Genomic_DNA"/>
</dbReference>
<proteinExistence type="predicted"/>
<evidence type="ECO:0000313" key="1">
    <source>
        <dbReference type="EMBL" id="CRL05492.1"/>
    </source>
</evidence>